<gene>
    <name evidence="7" type="ORF">ACFQ11_28690</name>
</gene>
<dbReference type="InterPro" id="IPR004111">
    <property type="entry name" value="Repressor_TetR_C"/>
</dbReference>
<name>A0ABW3EZV8_9ACTN</name>
<dbReference type="PANTHER" id="PTHR30055:SF151">
    <property type="entry name" value="TRANSCRIPTIONAL REGULATORY PROTEIN"/>
    <property type="match status" value="1"/>
</dbReference>
<evidence type="ECO:0000256" key="4">
    <source>
        <dbReference type="ARBA" id="ARBA00023163"/>
    </source>
</evidence>
<evidence type="ECO:0000256" key="1">
    <source>
        <dbReference type="ARBA" id="ARBA00022491"/>
    </source>
</evidence>
<proteinExistence type="predicted"/>
<dbReference type="InterPro" id="IPR036271">
    <property type="entry name" value="Tet_transcr_reg_TetR-rel_C_sf"/>
</dbReference>
<keyword evidence="1" id="KW-0678">Repressor</keyword>
<dbReference type="Pfam" id="PF02909">
    <property type="entry name" value="TetR_C_1"/>
    <property type="match status" value="1"/>
</dbReference>
<dbReference type="Gene3D" id="1.10.10.60">
    <property type="entry name" value="Homeodomain-like"/>
    <property type="match status" value="1"/>
</dbReference>
<dbReference type="InterPro" id="IPR009057">
    <property type="entry name" value="Homeodomain-like_sf"/>
</dbReference>
<organism evidence="7 8">
    <name type="scientific">Actinomadura sediminis</name>
    <dbReference type="NCBI Taxonomy" id="1038904"/>
    <lineage>
        <taxon>Bacteria</taxon>
        <taxon>Bacillati</taxon>
        <taxon>Actinomycetota</taxon>
        <taxon>Actinomycetes</taxon>
        <taxon>Streptosporangiales</taxon>
        <taxon>Thermomonosporaceae</taxon>
        <taxon>Actinomadura</taxon>
    </lineage>
</organism>
<feature type="domain" description="HTH tetR-type" evidence="6">
    <location>
        <begin position="15"/>
        <end position="75"/>
    </location>
</feature>
<dbReference type="InterPro" id="IPR001647">
    <property type="entry name" value="HTH_TetR"/>
</dbReference>
<protein>
    <submittedName>
        <fullName evidence="7">TetR/AcrR family transcriptional regulator C-terminal domain-containing protein</fullName>
    </submittedName>
</protein>
<comment type="caution">
    <text evidence="7">The sequence shown here is derived from an EMBL/GenBank/DDBJ whole genome shotgun (WGS) entry which is preliminary data.</text>
</comment>
<dbReference type="PRINTS" id="PR00400">
    <property type="entry name" value="TETREPRESSOR"/>
</dbReference>
<dbReference type="SUPFAM" id="SSF46689">
    <property type="entry name" value="Homeodomain-like"/>
    <property type="match status" value="1"/>
</dbReference>
<evidence type="ECO:0000256" key="2">
    <source>
        <dbReference type="ARBA" id="ARBA00023015"/>
    </source>
</evidence>
<dbReference type="Pfam" id="PF00440">
    <property type="entry name" value="TetR_N"/>
    <property type="match status" value="1"/>
</dbReference>
<dbReference type="EMBL" id="JBHTJA010000084">
    <property type="protein sequence ID" value="MFD0904393.1"/>
    <property type="molecule type" value="Genomic_DNA"/>
</dbReference>
<dbReference type="InterPro" id="IPR050109">
    <property type="entry name" value="HTH-type_TetR-like_transc_reg"/>
</dbReference>
<dbReference type="Gene3D" id="1.10.357.10">
    <property type="entry name" value="Tetracycline Repressor, domain 2"/>
    <property type="match status" value="1"/>
</dbReference>
<keyword evidence="8" id="KW-1185">Reference proteome</keyword>
<dbReference type="InterPro" id="IPR003012">
    <property type="entry name" value="Tet_transcr_reg_TetR"/>
</dbReference>
<dbReference type="Proteomes" id="UP001596972">
    <property type="component" value="Unassembled WGS sequence"/>
</dbReference>
<dbReference type="SUPFAM" id="SSF48498">
    <property type="entry name" value="Tetracyclin repressor-like, C-terminal domain"/>
    <property type="match status" value="1"/>
</dbReference>
<keyword evidence="2" id="KW-0805">Transcription regulation</keyword>
<evidence type="ECO:0000259" key="6">
    <source>
        <dbReference type="PROSITE" id="PS50977"/>
    </source>
</evidence>
<sequence>MSKSEIGPGGRGGTAGRAETVVRAALALVDSGGLESLTMRRLATSLDMQLPTIYRLFDGKRELLDEMAETLLADVLDRVDLDGADWAEHIALLARGMREVLLAQRDGARIVGGNYAGKEPTLTLAERTLEAMREAGFPLETAIWAGTTVACYVVGEVLEQQGYRDGDAERLSASAVPGAYPNLAALPVDRFLDFDGRFEFGLRMIVTGLRGELAGGA</sequence>
<keyword evidence="3 5" id="KW-0238">DNA-binding</keyword>
<dbReference type="RefSeq" id="WP_378304210.1">
    <property type="nucleotide sequence ID" value="NZ_JBHTJA010000084.1"/>
</dbReference>
<dbReference type="PANTHER" id="PTHR30055">
    <property type="entry name" value="HTH-TYPE TRANSCRIPTIONAL REGULATOR RUTR"/>
    <property type="match status" value="1"/>
</dbReference>
<accession>A0ABW3EZV8</accession>
<evidence type="ECO:0000313" key="7">
    <source>
        <dbReference type="EMBL" id="MFD0904393.1"/>
    </source>
</evidence>
<evidence type="ECO:0000256" key="3">
    <source>
        <dbReference type="ARBA" id="ARBA00023125"/>
    </source>
</evidence>
<evidence type="ECO:0000313" key="8">
    <source>
        <dbReference type="Proteomes" id="UP001596972"/>
    </source>
</evidence>
<keyword evidence="4" id="KW-0804">Transcription</keyword>
<reference evidence="8" key="1">
    <citation type="journal article" date="2019" name="Int. J. Syst. Evol. Microbiol.">
        <title>The Global Catalogue of Microorganisms (GCM) 10K type strain sequencing project: providing services to taxonomists for standard genome sequencing and annotation.</title>
        <authorList>
            <consortium name="The Broad Institute Genomics Platform"/>
            <consortium name="The Broad Institute Genome Sequencing Center for Infectious Disease"/>
            <person name="Wu L."/>
            <person name="Ma J."/>
        </authorList>
    </citation>
    <scope>NUCLEOTIDE SEQUENCE [LARGE SCALE GENOMIC DNA]</scope>
    <source>
        <strain evidence="8">JCM 31202</strain>
    </source>
</reference>
<feature type="DNA-binding region" description="H-T-H motif" evidence="5">
    <location>
        <begin position="38"/>
        <end position="57"/>
    </location>
</feature>
<dbReference type="PROSITE" id="PS50977">
    <property type="entry name" value="HTH_TETR_2"/>
    <property type="match status" value="1"/>
</dbReference>
<evidence type="ECO:0000256" key="5">
    <source>
        <dbReference type="PROSITE-ProRule" id="PRU00335"/>
    </source>
</evidence>